<dbReference type="Proteomes" id="UP001318860">
    <property type="component" value="Unassembled WGS sequence"/>
</dbReference>
<proteinExistence type="predicted"/>
<organism evidence="1 2">
    <name type="scientific">Rehmannia glutinosa</name>
    <name type="common">Chinese foxglove</name>
    <dbReference type="NCBI Taxonomy" id="99300"/>
    <lineage>
        <taxon>Eukaryota</taxon>
        <taxon>Viridiplantae</taxon>
        <taxon>Streptophyta</taxon>
        <taxon>Embryophyta</taxon>
        <taxon>Tracheophyta</taxon>
        <taxon>Spermatophyta</taxon>
        <taxon>Magnoliopsida</taxon>
        <taxon>eudicotyledons</taxon>
        <taxon>Gunneridae</taxon>
        <taxon>Pentapetalae</taxon>
        <taxon>asterids</taxon>
        <taxon>lamiids</taxon>
        <taxon>Lamiales</taxon>
        <taxon>Orobanchaceae</taxon>
        <taxon>Rehmannieae</taxon>
        <taxon>Rehmannia</taxon>
    </lineage>
</organism>
<comment type="caution">
    <text evidence="1">The sequence shown here is derived from an EMBL/GenBank/DDBJ whole genome shotgun (WGS) entry which is preliminary data.</text>
</comment>
<gene>
    <name evidence="1" type="ORF">DH2020_019609</name>
</gene>
<dbReference type="InterPro" id="IPR008469">
    <property type="entry name" value="DREPP"/>
</dbReference>
<keyword evidence="2" id="KW-1185">Reference proteome</keyword>
<evidence type="ECO:0008006" key="3">
    <source>
        <dbReference type="Google" id="ProtNLM"/>
    </source>
</evidence>
<sequence>MLKMVNYWKSKVLPKIKKVFENPKKASAAEACKAFDEAKEQYSKELEDKKTELQPKVIEIYEASSTEIKSLVKEPKDTALKKHSAAVQKFLEELAKIEFPGSKAVCEAASKIGPGYLPGPVLFVLEKVSTFIVTEDKKEEVAPPAEGETSTVVEVKEKEIVVEQDKELETPPSLLQQRKLKRQLPSLRSHQKLKMKRVSQQPSRQSPDGDNSLCYFCAKLNFYCMKQFEIYVYVISYSFFFFTFV</sequence>
<protein>
    <recommendedName>
        <fullName evidence="3">Plasma membrane-associated cation-binding protein</fullName>
    </recommendedName>
</protein>
<accession>A0ABR0WMC0</accession>
<dbReference type="PANTHER" id="PTHR38522:SF2">
    <property type="entry name" value="PLASMA MEMBRANE-ASSOCIATED CATION-BINDING PROTEIN 1"/>
    <property type="match status" value="1"/>
</dbReference>
<reference evidence="1 2" key="1">
    <citation type="journal article" date="2021" name="Comput. Struct. Biotechnol. J.">
        <title>De novo genome assembly of the potent medicinal plant Rehmannia glutinosa using nanopore technology.</title>
        <authorList>
            <person name="Ma L."/>
            <person name="Dong C."/>
            <person name="Song C."/>
            <person name="Wang X."/>
            <person name="Zheng X."/>
            <person name="Niu Y."/>
            <person name="Chen S."/>
            <person name="Feng W."/>
        </authorList>
    </citation>
    <scope>NUCLEOTIDE SEQUENCE [LARGE SCALE GENOMIC DNA]</scope>
    <source>
        <strain evidence="1">DH-2019</strain>
    </source>
</reference>
<dbReference type="Pfam" id="PF05558">
    <property type="entry name" value="DREPP"/>
    <property type="match status" value="1"/>
</dbReference>
<dbReference type="EMBL" id="JABTTQ020000010">
    <property type="protein sequence ID" value="KAK6148697.1"/>
    <property type="molecule type" value="Genomic_DNA"/>
</dbReference>
<evidence type="ECO:0000313" key="2">
    <source>
        <dbReference type="Proteomes" id="UP001318860"/>
    </source>
</evidence>
<dbReference type="PANTHER" id="PTHR38522">
    <property type="entry name" value="PLASMA MEMBRANE-ASSOCIATED CATION-BINDING PROTEIN 1"/>
    <property type="match status" value="1"/>
</dbReference>
<name>A0ABR0WMC0_REHGL</name>
<evidence type="ECO:0000313" key="1">
    <source>
        <dbReference type="EMBL" id="KAK6148697.1"/>
    </source>
</evidence>